<organism evidence="1">
    <name type="scientific">Anopheles triannulatus</name>
    <dbReference type="NCBI Taxonomy" id="58253"/>
    <lineage>
        <taxon>Eukaryota</taxon>
        <taxon>Metazoa</taxon>
        <taxon>Ecdysozoa</taxon>
        <taxon>Arthropoda</taxon>
        <taxon>Hexapoda</taxon>
        <taxon>Insecta</taxon>
        <taxon>Pterygota</taxon>
        <taxon>Neoptera</taxon>
        <taxon>Endopterygota</taxon>
        <taxon>Diptera</taxon>
        <taxon>Nematocera</taxon>
        <taxon>Culicoidea</taxon>
        <taxon>Culicidae</taxon>
        <taxon>Anophelinae</taxon>
        <taxon>Anopheles</taxon>
    </lineage>
</organism>
<protein>
    <submittedName>
        <fullName evidence="1">Putative secreted protein</fullName>
    </submittedName>
</protein>
<dbReference type="AlphaFoldDB" id="A0A2M4B672"/>
<reference evidence="1" key="1">
    <citation type="submission" date="2018-01" db="EMBL/GenBank/DDBJ databases">
        <title>An insight into the sialome of Amazonian anophelines.</title>
        <authorList>
            <person name="Ribeiro J.M."/>
            <person name="Scarpassa V."/>
            <person name="Calvo E."/>
        </authorList>
    </citation>
    <scope>NUCLEOTIDE SEQUENCE</scope>
    <source>
        <tissue evidence="1">Salivary glands</tissue>
    </source>
</reference>
<name>A0A2M4B672_9DIPT</name>
<proteinExistence type="predicted"/>
<sequence>MRKQATSVSMTTSMANGSVILAFALPHIFCDSTSAMVSGGPGWAGHGQLIPVTDGRNNTGHCATRYALITEKRRTQIRTILIWRTDTTTCCECGFAPQFHVPDRHTY</sequence>
<accession>A0A2M4B672</accession>
<evidence type="ECO:0000313" key="1">
    <source>
        <dbReference type="EMBL" id="MBW48490.1"/>
    </source>
</evidence>
<dbReference type="EMBL" id="GGFK01015169">
    <property type="protein sequence ID" value="MBW48490.1"/>
    <property type="molecule type" value="Transcribed_RNA"/>
</dbReference>